<dbReference type="WBParaSite" id="SCUD_0000769801-mRNA-1">
    <property type="protein sequence ID" value="SCUD_0000769801-mRNA-1"/>
    <property type="gene ID" value="SCUD_0000769801"/>
</dbReference>
<evidence type="ECO:0000313" key="3">
    <source>
        <dbReference type="Proteomes" id="UP000279833"/>
    </source>
</evidence>
<feature type="compositionally biased region" description="Basic residues" evidence="1">
    <location>
        <begin position="165"/>
        <end position="176"/>
    </location>
</feature>
<evidence type="ECO:0000256" key="1">
    <source>
        <dbReference type="SAM" id="MobiDB-lite"/>
    </source>
</evidence>
<reference evidence="4" key="1">
    <citation type="submission" date="2016-06" db="UniProtKB">
        <authorList>
            <consortium name="WormBaseParasite"/>
        </authorList>
    </citation>
    <scope>IDENTIFICATION</scope>
</reference>
<feature type="compositionally biased region" description="Basic and acidic residues" evidence="1">
    <location>
        <begin position="122"/>
        <end position="147"/>
    </location>
</feature>
<feature type="compositionally biased region" description="Polar residues" evidence="1">
    <location>
        <begin position="66"/>
        <end position="81"/>
    </location>
</feature>
<keyword evidence="3" id="KW-1185">Reference proteome</keyword>
<organism evidence="4">
    <name type="scientific">Schistosoma curassoni</name>
    <dbReference type="NCBI Taxonomy" id="6186"/>
    <lineage>
        <taxon>Eukaryota</taxon>
        <taxon>Metazoa</taxon>
        <taxon>Spiralia</taxon>
        <taxon>Lophotrochozoa</taxon>
        <taxon>Platyhelminthes</taxon>
        <taxon>Trematoda</taxon>
        <taxon>Digenea</taxon>
        <taxon>Strigeidida</taxon>
        <taxon>Schistosomatoidea</taxon>
        <taxon>Schistosomatidae</taxon>
        <taxon>Schistosoma</taxon>
    </lineage>
</organism>
<dbReference type="Proteomes" id="UP000279833">
    <property type="component" value="Unassembled WGS sequence"/>
</dbReference>
<dbReference type="EMBL" id="UZAK01032437">
    <property type="protein sequence ID" value="VDP27386.1"/>
    <property type="molecule type" value="Genomic_DNA"/>
</dbReference>
<gene>
    <name evidence="2" type="ORF">SCUD_LOCUS7698</name>
</gene>
<evidence type="ECO:0000313" key="4">
    <source>
        <dbReference type="WBParaSite" id="SCUD_0000769801-mRNA-1"/>
    </source>
</evidence>
<feature type="region of interest" description="Disordered" evidence="1">
    <location>
        <begin position="66"/>
        <end position="95"/>
    </location>
</feature>
<reference evidence="2 3" key="2">
    <citation type="submission" date="2018-11" db="EMBL/GenBank/DDBJ databases">
        <authorList>
            <consortium name="Pathogen Informatics"/>
        </authorList>
    </citation>
    <scope>NUCLEOTIDE SEQUENCE [LARGE SCALE GENOMIC DNA]</scope>
    <source>
        <strain evidence="2">Dakar</strain>
        <strain evidence="3">Dakar, Senegal</strain>
    </source>
</reference>
<evidence type="ECO:0000313" key="2">
    <source>
        <dbReference type="EMBL" id="VDP27386.1"/>
    </source>
</evidence>
<feature type="region of interest" description="Disordered" evidence="1">
    <location>
        <begin position="114"/>
        <end position="176"/>
    </location>
</feature>
<protein>
    <submittedName>
        <fullName evidence="4">KIAA1257</fullName>
    </submittedName>
</protein>
<name>A0A183JY95_9TREM</name>
<proteinExistence type="predicted"/>
<accession>A0A183JY95</accession>
<sequence>MVVEGSRQETLDPGFVLLDTHQQRLPVFLRELVLPGGFDHHSSYQNQLKYDVCYWNSKRLSVNQHQDQNVQYNYQDSSTVRGGNLKNYESHHPEDTSVYQQLSVQNTSDPLARHYQQQPTMGEKKPDLSGERNQEEALEVDMTHIEESTEMSHQASPHMEFSRPKEKRKTKEHITT</sequence>
<dbReference type="AlphaFoldDB" id="A0A183JY95"/>